<sequence>MVKFFDYSSIFFFLTLLALFPMAFFSINMLKKAQKPVRDVLGWPFYVLVLSIILAFSLQLYARVRIFDYVDYALMAEDSVVTLNDASVSAEMREQLRYAFANRKQTKHRGSHPTERNSLTIHFNEKTLILLLDKDSRDSDLYWVFLEGSAVGSNITLITLDINHVEDS</sequence>
<evidence type="ECO:0000313" key="3">
    <source>
        <dbReference type="Proteomes" id="UP001236258"/>
    </source>
</evidence>
<keyword evidence="1" id="KW-0812">Transmembrane</keyword>
<keyword evidence="1" id="KW-1133">Transmembrane helix</keyword>
<organism evidence="2 3">
    <name type="scientific">Alkalimonas delamerensis</name>
    <dbReference type="NCBI Taxonomy" id="265981"/>
    <lineage>
        <taxon>Bacteria</taxon>
        <taxon>Pseudomonadati</taxon>
        <taxon>Pseudomonadota</taxon>
        <taxon>Gammaproteobacteria</taxon>
        <taxon>Alkalimonas</taxon>
    </lineage>
</organism>
<feature type="transmembrane region" description="Helical" evidence="1">
    <location>
        <begin position="41"/>
        <end position="62"/>
    </location>
</feature>
<name>A0ABT9GM12_9GAMM</name>
<accession>A0ABT9GM12</accession>
<comment type="caution">
    <text evidence="2">The sequence shown here is derived from an EMBL/GenBank/DDBJ whole genome shotgun (WGS) entry which is preliminary data.</text>
</comment>
<proteinExistence type="predicted"/>
<reference evidence="2 3" key="1">
    <citation type="submission" date="2023-08" db="EMBL/GenBank/DDBJ databases">
        <authorList>
            <person name="Joshi A."/>
            <person name="Thite S."/>
        </authorList>
    </citation>
    <scope>NUCLEOTIDE SEQUENCE [LARGE SCALE GENOMIC DNA]</scope>
    <source>
        <strain evidence="2 3">1E1</strain>
    </source>
</reference>
<keyword evidence="1" id="KW-0472">Membrane</keyword>
<dbReference type="Proteomes" id="UP001236258">
    <property type="component" value="Unassembled WGS sequence"/>
</dbReference>
<evidence type="ECO:0000313" key="2">
    <source>
        <dbReference type="EMBL" id="MDP4527860.1"/>
    </source>
</evidence>
<dbReference type="RefSeq" id="WP_305944051.1">
    <property type="nucleotide sequence ID" value="NZ_JAUZVY010000001.1"/>
</dbReference>
<keyword evidence="3" id="KW-1185">Reference proteome</keyword>
<evidence type="ECO:0000256" key="1">
    <source>
        <dbReference type="SAM" id="Phobius"/>
    </source>
</evidence>
<protein>
    <submittedName>
        <fullName evidence="2">Uncharacterized protein</fullName>
    </submittedName>
</protein>
<gene>
    <name evidence="2" type="ORF">Q3O59_02280</name>
</gene>
<dbReference type="EMBL" id="JAUZVY010000001">
    <property type="protein sequence ID" value="MDP4527860.1"/>
    <property type="molecule type" value="Genomic_DNA"/>
</dbReference>